<dbReference type="CDD" id="cd09212">
    <property type="entry name" value="PUB"/>
    <property type="match status" value="1"/>
</dbReference>
<feature type="coiled-coil region" evidence="1">
    <location>
        <begin position="109"/>
        <end position="182"/>
    </location>
</feature>
<evidence type="ECO:0000313" key="3">
    <source>
        <dbReference type="Proteomes" id="UP001054126"/>
    </source>
</evidence>
<proteinExistence type="predicted"/>
<name>A0AAF0B6V3_PLAYO</name>
<organism evidence="2 3">
    <name type="scientific">Plasmodium yoelii yoelii</name>
    <dbReference type="NCBI Taxonomy" id="73239"/>
    <lineage>
        <taxon>Eukaryota</taxon>
        <taxon>Sar</taxon>
        <taxon>Alveolata</taxon>
        <taxon>Apicomplexa</taxon>
        <taxon>Aconoidasida</taxon>
        <taxon>Haemosporida</taxon>
        <taxon>Plasmodiidae</taxon>
        <taxon>Plasmodium</taxon>
        <taxon>Plasmodium (Vinckeia)</taxon>
    </lineage>
</organism>
<dbReference type="EMBL" id="CP115537">
    <property type="protein sequence ID" value="WBY60211.1"/>
    <property type="molecule type" value="Genomic_DNA"/>
</dbReference>
<evidence type="ECO:0000313" key="2">
    <source>
        <dbReference type="EMBL" id="WBY60211.1"/>
    </source>
</evidence>
<dbReference type="Proteomes" id="UP001054126">
    <property type="component" value="Chromosome 13"/>
</dbReference>
<reference evidence="2" key="1">
    <citation type="submission" date="2023-01" db="EMBL/GenBank/DDBJ databases">
        <title>Long-Read Genome Assembly and Gene Model Annotations for the Rodent Malaria Parasite Plasmodium yoelii 17XNL.</title>
        <authorList>
            <person name="Mitchell G.J."/>
            <person name="Sebastian A."/>
            <person name="Albert I."/>
            <person name="Lindner S.E."/>
        </authorList>
    </citation>
    <scope>NUCLEOTIDE SEQUENCE</scope>
    <source>
        <strain evidence="2">17XNL clone 1.1</strain>
    </source>
</reference>
<dbReference type="InterPro" id="IPR036339">
    <property type="entry name" value="PUB-like_dom_sf"/>
</dbReference>
<protein>
    <submittedName>
        <fullName evidence="2">PUB domain-containing protein</fullName>
    </submittedName>
</protein>
<evidence type="ECO:0000256" key="1">
    <source>
        <dbReference type="SAM" id="Coils"/>
    </source>
</evidence>
<gene>
    <name evidence="2" type="ORF">Py17XNL_001303337</name>
</gene>
<dbReference type="SUPFAM" id="SSF143503">
    <property type="entry name" value="PUG domain-like"/>
    <property type="match status" value="1"/>
</dbReference>
<dbReference type="AlphaFoldDB" id="A0AAF0B6V3"/>
<dbReference type="Gene3D" id="1.20.58.2190">
    <property type="match status" value="1"/>
</dbReference>
<sequence>MIHNKNESNDYKIAEMSIEEMKRICSELINSKEEEIFNKLSLYNELDNKLKKIQPIITRIKLRRNETCEEKKIYGEKMIKNVDILLERYEIIYNIFEEELSVFKENYEIEKKKQIEQKLLQEKQKKKDEEELLNKGRIKTKQEEEEIQKRNEEKLKNLKKEKEQYENKINTIETIKSLIKEKSNFFYDQIVAACNKQDAIKYIYTQLGESQENIQNHINNITKENDEVNVYFTNPIHLLDCIYLIYKNNKFKPFKEAMKNIIEYLEELVKNIGDEKLKLINLMNKTFQNNILSKSGTIFIFIIIGYVLKKSEDIEHVLKKLNREINNENIYIYLEEPDITINYDKWEKWFNNMHASLDVLCTFYRHLNKYSDVPGDEKVKSIFLYLKEKFSANQTSNMA</sequence>
<accession>A0AAF0B6V3</accession>
<keyword evidence="1" id="KW-0175">Coiled coil</keyword>